<dbReference type="Gene3D" id="3.40.50.410">
    <property type="entry name" value="von Willebrand factor, type A domain"/>
    <property type="match status" value="1"/>
</dbReference>
<dbReference type="Proteomes" id="UP000291981">
    <property type="component" value="Unassembled WGS sequence"/>
</dbReference>
<evidence type="ECO:0000313" key="2">
    <source>
        <dbReference type="EMBL" id="TAI48738.1"/>
    </source>
</evidence>
<name>A0A4Q8QHH7_9FLAO</name>
<sequence length="677" mass="76850">MEIRTALLILLSASAAFTIVFYQYFYRNPKKGSLKTILAGLRFVALFCAFLLLVNPKLVKNEYFLEKANLIFLVDDSASMQQSNKSEEALKALQVLESNEQLADRFNVLKFGFGGQLLSADSLTFSQTNTDVSDALSKTNELFVNTNNAILLFSDGNQTLGRDYEFLDLQNNLQVNSLVVGDTTSYEDISIEQVNTNTYAFLRNKFPVEFTVKYKGNQQVRKLLTLTLDGKRVYQERISLDGNANNQVINALVEAETVGLKSLILNVEPLENERNTANNRKEVGLEVIDEKTNVTIITDFLHPDVGALRKSIESNEQRKVAIEKPSVDSRVLEETDVFILYQPNSRFKEIYDYLENNAVNFLTITGTKTDWRFLNQVQQSVFKESFNQSEEVIPVMNNSFSTFGLGTFSVEGYPPLLSNLGDVEIKKENETILFQRIRGVDLDKPLFSLITEDSGKEAILFGENIWRWRASAYRDQQNFNDFDDFIGKMMLYLTSSARKSRLELEYKSVYEGTGSAAIRALYFDKSFNFNPKGTITAIVKGRDSDFGRETPLLLKGSYYECDLSDLEPGTYDFTVTVREENISRSGVFRILDFNAENQMLPSNHKKLKRLADKTGGALYFPGDLEVAINDLMDSKQFVPIQKSKQNVVSLIDFKILLGLIILSLALEWFIRKYNGLI</sequence>
<dbReference type="RefSeq" id="WP_130609329.1">
    <property type="nucleotide sequence ID" value="NZ_SGIU01000001.1"/>
</dbReference>
<dbReference type="EMBL" id="SGIU01000001">
    <property type="protein sequence ID" value="TAI48738.1"/>
    <property type="molecule type" value="Genomic_DNA"/>
</dbReference>
<organism evidence="2 3">
    <name type="scientific">Flagellimonas allohymeniacidonis</name>
    <dbReference type="NCBI Taxonomy" id="2517819"/>
    <lineage>
        <taxon>Bacteria</taxon>
        <taxon>Pseudomonadati</taxon>
        <taxon>Bacteroidota</taxon>
        <taxon>Flavobacteriia</taxon>
        <taxon>Flavobacteriales</taxon>
        <taxon>Flavobacteriaceae</taxon>
        <taxon>Flagellimonas</taxon>
    </lineage>
</organism>
<feature type="transmembrane region" description="Helical" evidence="1">
    <location>
        <begin position="647"/>
        <end position="670"/>
    </location>
</feature>
<dbReference type="InterPro" id="IPR036465">
    <property type="entry name" value="vWFA_dom_sf"/>
</dbReference>
<evidence type="ECO:0000256" key="1">
    <source>
        <dbReference type="SAM" id="Phobius"/>
    </source>
</evidence>
<gene>
    <name evidence="2" type="ORF">EW142_02755</name>
</gene>
<feature type="transmembrane region" description="Helical" evidence="1">
    <location>
        <begin position="37"/>
        <end position="54"/>
    </location>
</feature>
<proteinExistence type="predicted"/>
<accession>A0A4Q8QHH7</accession>
<protein>
    <submittedName>
        <fullName evidence="2">VWA domain-containing protein</fullName>
    </submittedName>
</protein>
<reference evidence="2 3" key="1">
    <citation type="submission" date="2019-02" db="EMBL/GenBank/DDBJ databases">
        <title>Draft genome sequence of Muricauda sp. 176CP4-71.</title>
        <authorList>
            <person name="Park J.-S."/>
        </authorList>
    </citation>
    <scope>NUCLEOTIDE SEQUENCE [LARGE SCALE GENOMIC DNA]</scope>
    <source>
        <strain evidence="2 3">176CP4-71</strain>
    </source>
</reference>
<dbReference type="PANTHER" id="PTHR37947:SF1">
    <property type="entry name" value="BLL2462 PROTEIN"/>
    <property type="match status" value="1"/>
</dbReference>
<dbReference type="SUPFAM" id="SSF53300">
    <property type="entry name" value="vWA-like"/>
    <property type="match status" value="1"/>
</dbReference>
<feature type="transmembrane region" description="Helical" evidence="1">
    <location>
        <begin position="6"/>
        <end position="25"/>
    </location>
</feature>
<dbReference type="AlphaFoldDB" id="A0A4Q8QHH7"/>
<keyword evidence="1" id="KW-0472">Membrane</keyword>
<comment type="caution">
    <text evidence="2">The sequence shown here is derived from an EMBL/GenBank/DDBJ whole genome shotgun (WGS) entry which is preliminary data.</text>
</comment>
<dbReference type="PANTHER" id="PTHR37947">
    <property type="entry name" value="BLL2462 PROTEIN"/>
    <property type="match status" value="1"/>
</dbReference>
<evidence type="ECO:0000313" key="3">
    <source>
        <dbReference type="Proteomes" id="UP000291981"/>
    </source>
</evidence>
<keyword evidence="1" id="KW-0812">Transmembrane</keyword>
<keyword evidence="1" id="KW-1133">Transmembrane helix</keyword>
<dbReference type="OrthoDB" id="9763076at2"/>
<keyword evidence="3" id="KW-1185">Reference proteome</keyword>